<feature type="transmembrane region" description="Helical" evidence="7">
    <location>
        <begin position="200"/>
        <end position="219"/>
    </location>
</feature>
<dbReference type="Gene3D" id="1.20.144.10">
    <property type="entry name" value="Phosphatidic acid phosphatase type 2/haloperoxidase"/>
    <property type="match status" value="1"/>
</dbReference>
<evidence type="ECO:0000256" key="7">
    <source>
        <dbReference type="SAM" id="Phobius"/>
    </source>
</evidence>
<dbReference type="SUPFAM" id="SSF48317">
    <property type="entry name" value="Acid phosphatase/Vanadium-dependent haloperoxidase"/>
    <property type="match status" value="1"/>
</dbReference>
<dbReference type="InterPro" id="IPR000326">
    <property type="entry name" value="PAP2/HPO"/>
</dbReference>
<dbReference type="InterPro" id="IPR036938">
    <property type="entry name" value="PAP2/HPO_sf"/>
</dbReference>
<dbReference type="GO" id="GO:0016020">
    <property type="term" value="C:membrane"/>
    <property type="evidence" value="ECO:0007669"/>
    <property type="project" value="UniProtKB-SubCell"/>
</dbReference>
<dbReference type="SMART" id="SM00014">
    <property type="entry name" value="acidPPc"/>
    <property type="match status" value="1"/>
</dbReference>
<keyword evidence="10" id="KW-1185">Reference proteome</keyword>
<proteinExistence type="inferred from homology"/>
<evidence type="ECO:0000313" key="10">
    <source>
        <dbReference type="Proteomes" id="UP001295423"/>
    </source>
</evidence>
<comment type="caution">
    <text evidence="9">The sequence shown here is derived from an EMBL/GenBank/DDBJ whole genome shotgun (WGS) entry which is preliminary data.</text>
</comment>
<dbReference type="GO" id="GO:0006644">
    <property type="term" value="P:phospholipid metabolic process"/>
    <property type="evidence" value="ECO:0007669"/>
    <property type="project" value="InterPro"/>
</dbReference>
<evidence type="ECO:0000256" key="6">
    <source>
        <dbReference type="SAM" id="MobiDB-lite"/>
    </source>
</evidence>
<organism evidence="9 10">
    <name type="scientific">Cylindrotheca closterium</name>
    <dbReference type="NCBI Taxonomy" id="2856"/>
    <lineage>
        <taxon>Eukaryota</taxon>
        <taxon>Sar</taxon>
        <taxon>Stramenopiles</taxon>
        <taxon>Ochrophyta</taxon>
        <taxon>Bacillariophyta</taxon>
        <taxon>Bacillariophyceae</taxon>
        <taxon>Bacillariophycidae</taxon>
        <taxon>Bacillariales</taxon>
        <taxon>Bacillariaceae</taxon>
        <taxon>Cylindrotheca</taxon>
    </lineage>
</organism>
<dbReference type="EMBL" id="CAKOGP040000001">
    <property type="protein sequence ID" value="CAJ1910978.1"/>
    <property type="molecule type" value="Genomic_DNA"/>
</dbReference>
<evidence type="ECO:0000256" key="4">
    <source>
        <dbReference type="ARBA" id="ARBA00022989"/>
    </source>
</evidence>
<evidence type="ECO:0000313" key="9">
    <source>
        <dbReference type="EMBL" id="CAJ1910978.1"/>
    </source>
</evidence>
<dbReference type="InterPro" id="IPR043216">
    <property type="entry name" value="PAP-like"/>
</dbReference>
<gene>
    <name evidence="9" type="ORF">CYCCA115_LOCUS585</name>
</gene>
<feature type="compositionally biased region" description="Low complexity" evidence="6">
    <location>
        <begin position="1"/>
        <end position="10"/>
    </location>
</feature>
<comment type="subcellular location">
    <subcellularLocation>
        <location evidence="1">Membrane</location>
        <topology evidence="1">Multi-pass membrane protein</topology>
    </subcellularLocation>
</comment>
<evidence type="ECO:0000256" key="5">
    <source>
        <dbReference type="ARBA" id="ARBA00023136"/>
    </source>
</evidence>
<keyword evidence="4 7" id="KW-1133">Transmembrane helix</keyword>
<dbReference type="PANTHER" id="PTHR10165:SF35">
    <property type="entry name" value="RE23632P"/>
    <property type="match status" value="1"/>
</dbReference>
<reference evidence="9" key="1">
    <citation type="submission" date="2023-08" db="EMBL/GenBank/DDBJ databases">
        <authorList>
            <person name="Audoor S."/>
            <person name="Bilcke G."/>
        </authorList>
    </citation>
    <scope>NUCLEOTIDE SEQUENCE</scope>
</reference>
<dbReference type="Pfam" id="PF01569">
    <property type="entry name" value="PAP2"/>
    <property type="match status" value="1"/>
</dbReference>
<keyword evidence="5 7" id="KW-0472">Membrane</keyword>
<dbReference type="AlphaFoldDB" id="A0AAD2FFE7"/>
<dbReference type="Proteomes" id="UP001295423">
    <property type="component" value="Unassembled WGS sequence"/>
</dbReference>
<dbReference type="GO" id="GO:0046839">
    <property type="term" value="P:phospholipid dephosphorylation"/>
    <property type="evidence" value="ECO:0007669"/>
    <property type="project" value="TreeGrafter"/>
</dbReference>
<comment type="similarity">
    <text evidence="2">Belongs to the PA-phosphatase related phosphoesterase family.</text>
</comment>
<dbReference type="GO" id="GO:0008195">
    <property type="term" value="F:phosphatidate phosphatase activity"/>
    <property type="evidence" value="ECO:0007669"/>
    <property type="project" value="TreeGrafter"/>
</dbReference>
<feature type="transmembrane region" description="Helical" evidence="7">
    <location>
        <begin position="250"/>
        <end position="270"/>
    </location>
</feature>
<evidence type="ECO:0000256" key="2">
    <source>
        <dbReference type="ARBA" id="ARBA00008816"/>
    </source>
</evidence>
<sequence length="317" mass="35620">MASSTSMSSSLDQDLTHRHTTDNPTSLESAGTMDEEEAEINYVSQNRVDDHDSESSKAQRSAELFFSISTLVFGLGLEAMQIKPIQRPIPAQQLQNGEFFFNLTNNELYNGQTVPDLQLILIAALLPLFIQLWMASKTGVFERHKVLCVYFSGVGITITLTNFVKLYAGYFRPIFLQGCDPDENYEKCTSGDDRQMRLSFPSGHASLSFCGLCIFSFYLEHRHGMSASRMLLLNKESGELMMAYKQNSRYMRIMSIMCYFPVVIAIFIAASRVHDNMHFPADVVGGSLLGGSVAALVHQTWYSNLPTIETFTHEMSY</sequence>
<feature type="region of interest" description="Disordered" evidence="6">
    <location>
        <begin position="1"/>
        <end position="39"/>
    </location>
</feature>
<evidence type="ECO:0000256" key="1">
    <source>
        <dbReference type="ARBA" id="ARBA00004141"/>
    </source>
</evidence>
<evidence type="ECO:0000259" key="8">
    <source>
        <dbReference type="SMART" id="SM00014"/>
    </source>
</evidence>
<dbReference type="PANTHER" id="PTHR10165">
    <property type="entry name" value="LIPID PHOSPHATE PHOSPHATASE"/>
    <property type="match status" value="1"/>
</dbReference>
<keyword evidence="3 7" id="KW-0812">Transmembrane</keyword>
<accession>A0AAD2FFE7</accession>
<feature type="transmembrane region" description="Helical" evidence="7">
    <location>
        <begin position="147"/>
        <end position="168"/>
    </location>
</feature>
<feature type="domain" description="Phosphatidic acid phosphatase type 2/haloperoxidase" evidence="8">
    <location>
        <begin position="147"/>
        <end position="298"/>
    </location>
</feature>
<evidence type="ECO:0000256" key="3">
    <source>
        <dbReference type="ARBA" id="ARBA00022692"/>
    </source>
</evidence>
<protein>
    <recommendedName>
        <fullName evidence="8">Phosphatidic acid phosphatase type 2/haloperoxidase domain-containing protein</fullName>
    </recommendedName>
</protein>
<feature type="transmembrane region" description="Helical" evidence="7">
    <location>
        <begin position="117"/>
        <end position="135"/>
    </location>
</feature>
<name>A0AAD2FFE7_9STRA</name>